<dbReference type="Gene3D" id="3.20.20.10">
    <property type="entry name" value="Alanine racemase"/>
    <property type="match status" value="1"/>
</dbReference>
<comment type="similarity">
    <text evidence="2 4">Belongs to the pyridoxal phosphate-binding protein YggS/PROSC family.</text>
</comment>
<evidence type="ECO:0000256" key="3">
    <source>
        <dbReference type="PIRSR" id="PIRSR004848-1"/>
    </source>
</evidence>
<dbReference type="PIRSF" id="PIRSF004848">
    <property type="entry name" value="YBL036c_PLPDEIII"/>
    <property type="match status" value="1"/>
</dbReference>
<dbReference type="Pfam" id="PF01168">
    <property type="entry name" value="Ala_racemase_N"/>
    <property type="match status" value="1"/>
</dbReference>
<dbReference type="GO" id="GO:0030170">
    <property type="term" value="F:pyridoxal phosphate binding"/>
    <property type="evidence" value="ECO:0007669"/>
    <property type="project" value="UniProtKB-UniRule"/>
</dbReference>
<reference evidence="6 7" key="1">
    <citation type="submission" date="2018-06" db="EMBL/GenBank/DDBJ databases">
        <title>Genomic Encyclopedia of Type Strains, Phase IV (KMG-IV): sequencing the most valuable type-strain genomes for metagenomic binning, comparative biology and taxonomic classification.</title>
        <authorList>
            <person name="Goeker M."/>
        </authorList>
    </citation>
    <scope>NUCLEOTIDE SEQUENCE [LARGE SCALE GENOMIC DNA]</scope>
    <source>
        <strain evidence="6 7">DSM 15140</strain>
    </source>
</reference>
<evidence type="ECO:0000259" key="5">
    <source>
        <dbReference type="Pfam" id="PF01168"/>
    </source>
</evidence>
<comment type="cofactor">
    <cofactor evidence="3">
        <name>pyridoxal 5'-phosphate</name>
        <dbReference type="ChEBI" id="CHEBI:597326"/>
    </cofactor>
</comment>
<comment type="caution">
    <text evidence="6">The sequence shown here is derived from an EMBL/GenBank/DDBJ whole genome shotgun (WGS) entry which is preliminary data.</text>
</comment>
<evidence type="ECO:0000313" key="6">
    <source>
        <dbReference type="EMBL" id="RBP01875.1"/>
    </source>
</evidence>
<dbReference type="AlphaFoldDB" id="A0A366EKB7"/>
<organism evidence="6 7">
    <name type="scientific">Paraliobacillus ryukyuensis</name>
    <dbReference type="NCBI Taxonomy" id="200904"/>
    <lineage>
        <taxon>Bacteria</taxon>
        <taxon>Bacillati</taxon>
        <taxon>Bacillota</taxon>
        <taxon>Bacilli</taxon>
        <taxon>Bacillales</taxon>
        <taxon>Bacillaceae</taxon>
        <taxon>Paraliobacillus</taxon>
    </lineage>
</organism>
<name>A0A366EKB7_9BACI</name>
<dbReference type="PANTHER" id="PTHR10146">
    <property type="entry name" value="PROLINE SYNTHETASE CO-TRANSCRIBED BACTERIAL HOMOLOG PROTEIN"/>
    <property type="match status" value="1"/>
</dbReference>
<proteinExistence type="inferred from homology"/>
<dbReference type="RefSeq" id="WP_113866727.1">
    <property type="nucleotide sequence ID" value="NZ_BAABQN010000001.1"/>
</dbReference>
<dbReference type="CDD" id="cd00635">
    <property type="entry name" value="PLPDE_III_YBL036c_like"/>
    <property type="match status" value="1"/>
</dbReference>
<dbReference type="EMBL" id="QNRI01000001">
    <property type="protein sequence ID" value="RBP01875.1"/>
    <property type="molecule type" value="Genomic_DNA"/>
</dbReference>
<gene>
    <name evidence="6" type="ORF">DES48_101622</name>
</gene>
<dbReference type="STRING" id="200904.GCA_900168775_01492"/>
<accession>A0A366EKB7</accession>
<protein>
    <recommendedName>
        <fullName evidence="2">Pyridoxal phosphate homeostasis protein</fullName>
        <shortName evidence="2">PLP homeostasis protein</shortName>
    </recommendedName>
</protein>
<feature type="domain" description="Alanine racemase N-terminal" evidence="5">
    <location>
        <begin position="38"/>
        <end position="224"/>
    </location>
</feature>
<evidence type="ECO:0000256" key="1">
    <source>
        <dbReference type="ARBA" id="ARBA00022898"/>
    </source>
</evidence>
<dbReference type="HAMAP" id="MF_02087">
    <property type="entry name" value="PLP_homeostasis"/>
    <property type="match status" value="1"/>
</dbReference>
<evidence type="ECO:0000256" key="2">
    <source>
        <dbReference type="HAMAP-Rule" id="MF_02087"/>
    </source>
</evidence>
<comment type="function">
    <text evidence="2">Pyridoxal 5'-phosphate (PLP)-binding protein, which is involved in PLP homeostasis.</text>
</comment>
<dbReference type="OrthoDB" id="9804072at2"/>
<feature type="modified residue" description="N6-(pyridoxal phosphate)lysine" evidence="2 3">
    <location>
        <position position="35"/>
    </location>
</feature>
<keyword evidence="1 2" id="KW-0663">Pyridoxal phosphate</keyword>
<dbReference type="NCBIfam" id="TIGR00044">
    <property type="entry name" value="YggS family pyridoxal phosphate-dependent enzyme"/>
    <property type="match status" value="1"/>
</dbReference>
<dbReference type="InterPro" id="IPR001608">
    <property type="entry name" value="Ala_racemase_N"/>
</dbReference>
<evidence type="ECO:0000256" key="4">
    <source>
        <dbReference type="RuleBase" id="RU004514"/>
    </source>
</evidence>
<dbReference type="InterPro" id="IPR029066">
    <property type="entry name" value="PLP-binding_barrel"/>
</dbReference>
<evidence type="ECO:0000313" key="7">
    <source>
        <dbReference type="Proteomes" id="UP000252254"/>
    </source>
</evidence>
<sequence length="226" mass="25514">MSVQANLNEVNARINEACENANRSSEEITIIGVTKYVSVERAREAVTAGIRELGENRMKGLLEKQESLSSEEITWHFIGSLQTKKVKHIIDQVDYIHSLDRMSLAKEINKRASQPIHCFIQVNVAEEDSKHGLALSEVIDFVKNLENYPNIRIVGLMTMAPFTQDETILRQTFRQLRQLRDQIQALTLSYAPCTELSMGMSNDYVIAIEEGATYIRLGSKLVGESI</sequence>
<dbReference type="FunFam" id="3.20.20.10:FF:000011">
    <property type="entry name" value="Pyridoxal phosphate homeostasis protein"/>
    <property type="match status" value="1"/>
</dbReference>
<keyword evidence="7" id="KW-1185">Reference proteome</keyword>
<dbReference type="Proteomes" id="UP000252254">
    <property type="component" value="Unassembled WGS sequence"/>
</dbReference>
<dbReference type="InterPro" id="IPR011078">
    <property type="entry name" value="PyrdxlP_homeostasis"/>
</dbReference>
<dbReference type="PANTHER" id="PTHR10146:SF14">
    <property type="entry name" value="PYRIDOXAL PHOSPHATE HOMEOSTASIS PROTEIN"/>
    <property type="match status" value="1"/>
</dbReference>
<dbReference type="SUPFAM" id="SSF51419">
    <property type="entry name" value="PLP-binding barrel"/>
    <property type="match status" value="1"/>
</dbReference>
<dbReference type="PROSITE" id="PS01211">
    <property type="entry name" value="UPF0001"/>
    <property type="match status" value="1"/>
</dbReference>